<keyword evidence="4" id="KW-1185">Reference proteome</keyword>
<dbReference type="SUPFAM" id="SSF54427">
    <property type="entry name" value="NTF2-like"/>
    <property type="match status" value="1"/>
</dbReference>
<dbReference type="Pfam" id="PF14534">
    <property type="entry name" value="DUF4440"/>
    <property type="match status" value="1"/>
</dbReference>
<dbReference type="AlphaFoldDB" id="A0A1M5F8E0"/>
<proteinExistence type="predicted"/>
<dbReference type="Gene3D" id="3.10.450.50">
    <property type="match status" value="1"/>
</dbReference>
<dbReference type="InterPro" id="IPR027843">
    <property type="entry name" value="DUF4440"/>
</dbReference>
<feature type="chain" id="PRO_5012431834" description="DUF4440 domain-containing protein" evidence="1">
    <location>
        <begin position="22"/>
        <end position="168"/>
    </location>
</feature>
<dbReference type="OrthoDB" id="1357763at2"/>
<feature type="domain" description="DUF4440" evidence="2">
    <location>
        <begin position="32"/>
        <end position="152"/>
    </location>
</feature>
<dbReference type="EMBL" id="FQUO01000013">
    <property type="protein sequence ID" value="SHF87767.1"/>
    <property type="molecule type" value="Genomic_DNA"/>
</dbReference>
<name>A0A1M5F8E0_9BACT</name>
<feature type="signal peptide" evidence="1">
    <location>
        <begin position="1"/>
        <end position="21"/>
    </location>
</feature>
<evidence type="ECO:0000256" key="1">
    <source>
        <dbReference type="SAM" id="SignalP"/>
    </source>
</evidence>
<sequence length="168" mass="18978">MFQINLLVASLLLVLVKPAAAQQDAKALDSLIRHKDSLFWKAYNNCDLPGMNQFFTTDLEFYHDKGGITLGNENLIANTKKGLCGTPGYHLRREAIAETVKVFPMQSNGKVYGALISGEHLFYITDKGQPEYLDGHASFTQLWVLRDGDWKMSRILSYDHKPASERKK</sequence>
<dbReference type="InterPro" id="IPR032710">
    <property type="entry name" value="NTF2-like_dom_sf"/>
</dbReference>
<evidence type="ECO:0000259" key="2">
    <source>
        <dbReference type="Pfam" id="PF14534"/>
    </source>
</evidence>
<keyword evidence="1" id="KW-0732">Signal</keyword>
<dbReference type="Proteomes" id="UP000184368">
    <property type="component" value="Unassembled WGS sequence"/>
</dbReference>
<dbReference type="RefSeq" id="WP_073045339.1">
    <property type="nucleotide sequence ID" value="NZ_FQUO01000013.1"/>
</dbReference>
<protein>
    <recommendedName>
        <fullName evidence="2">DUF4440 domain-containing protein</fullName>
    </recommendedName>
</protein>
<reference evidence="3 4" key="1">
    <citation type="submission" date="2016-11" db="EMBL/GenBank/DDBJ databases">
        <authorList>
            <person name="Jaros S."/>
            <person name="Januszkiewicz K."/>
            <person name="Wedrychowicz H."/>
        </authorList>
    </citation>
    <scope>NUCLEOTIDE SEQUENCE [LARGE SCALE GENOMIC DNA]</scope>
    <source>
        <strain evidence="3 4">DSM 26897</strain>
    </source>
</reference>
<evidence type="ECO:0000313" key="4">
    <source>
        <dbReference type="Proteomes" id="UP000184368"/>
    </source>
</evidence>
<accession>A0A1M5F8E0</accession>
<organism evidence="3 4">
    <name type="scientific">Cnuella takakiae</name>
    <dbReference type="NCBI Taxonomy" id="1302690"/>
    <lineage>
        <taxon>Bacteria</taxon>
        <taxon>Pseudomonadati</taxon>
        <taxon>Bacteroidota</taxon>
        <taxon>Chitinophagia</taxon>
        <taxon>Chitinophagales</taxon>
        <taxon>Chitinophagaceae</taxon>
        <taxon>Cnuella</taxon>
    </lineage>
</organism>
<evidence type="ECO:0000313" key="3">
    <source>
        <dbReference type="EMBL" id="SHF87767.1"/>
    </source>
</evidence>
<dbReference type="STRING" id="1302690.BUE76_03175"/>
<gene>
    <name evidence="3" type="ORF">SAMN05444008_11384</name>
</gene>